<accession>L9VPY9</accession>
<comment type="caution">
    <text evidence="2">The sequence shown here is derived from an EMBL/GenBank/DDBJ whole genome shotgun (WGS) entry which is preliminary data.</text>
</comment>
<sequence length="60" mass="6428">MFISGGAPDRLCVNTNDRIGIPRSLYLAASYTGSRSTRGVESVDSGEEGRGELEGRPVNR</sequence>
<proteinExistence type="predicted"/>
<dbReference type="Proteomes" id="UP000011599">
    <property type="component" value="Unassembled WGS sequence"/>
</dbReference>
<organism evidence="2 3">
    <name type="scientific">Natronorubrum tibetense GA33</name>
    <dbReference type="NCBI Taxonomy" id="1114856"/>
    <lineage>
        <taxon>Archaea</taxon>
        <taxon>Methanobacteriati</taxon>
        <taxon>Methanobacteriota</taxon>
        <taxon>Stenosarchaea group</taxon>
        <taxon>Halobacteria</taxon>
        <taxon>Halobacteriales</taxon>
        <taxon>Natrialbaceae</taxon>
        <taxon>Natronorubrum</taxon>
    </lineage>
</organism>
<gene>
    <name evidence="2" type="ORF">C496_15522</name>
</gene>
<dbReference type="AlphaFoldDB" id="L9VPY9"/>
<feature type="compositionally biased region" description="Basic and acidic residues" evidence="1">
    <location>
        <begin position="47"/>
        <end position="60"/>
    </location>
</feature>
<keyword evidence="3" id="KW-1185">Reference proteome</keyword>
<evidence type="ECO:0000313" key="2">
    <source>
        <dbReference type="EMBL" id="ELY39280.1"/>
    </source>
</evidence>
<feature type="region of interest" description="Disordered" evidence="1">
    <location>
        <begin position="32"/>
        <end position="60"/>
    </location>
</feature>
<evidence type="ECO:0000256" key="1">
    <source>
        <dbReference type="SAM" id="MobiDB-lite"/>
    </source>
</evidence>
<dbReference type="EMBL" id="AOHW01000038">
    <property type="protein sequence ID" value="ELY39280.1"/>
    <property type="molecule type" value="Genomic_DNA"/>
</dbReference>
<reference evidence="2 3" key="1">
    <citation type="journal article" date="2014" name="PLoS Genet.">
        <title>Phylogenetically driven sequencing of extremely halophilic archaea reveals strategies for static and dynamic osmo-response.</title>
        <authorList>
            <person name="Becker E.A."/>
            <person name="Seitzer P.M."/>
            <person name="Tritt A."/>
            <person name="Larsen D."/>
            <person name="Krusor M."/>
            <person name="Yao A.I."/>
            <person name="Wu D."/>
            <person name="Madern D."/>
            <person name="Eisen J.A."/>
            <person name="Darling A.E."/>
            <person name="Facciotti M.T."/>
        </authorList>
    </citation>
    <scope>NUCLEOTIDE SEQUENCE [LARGE SCALE GENOMIC DNA]</scope>
    <source>
        <strain evidence="2 3">GA33</strain>
    </source>
</reference>
<evidence type="ECO:0000313" key="3">
    <source>
        <dbReference type="Proteomes" id="UP000011599"/>
    </source>
</evidence>
<name>L9VPY9_9EURY</name>
<protein>
    <submittedName>
        <fullName evidence="2">Uncharacterized protein</fullName>
    </submittedName>
</protein>